<evidence type="ECO:0000256" key="1">
    <source>
        <dbReference type="SAM" id="MobiDB-lite"/>
    </source>
</evidence>
<evidence type="ECO:0000313" key="3">
    <source>
        <dbReference type="Proteomes" id="UP000485058"/>
    </source>
</evidence>
<sequence length="175" mass="18171">MREVTDALGVRGGHGEGRRNAAVGWGGSPVLVGPHGERRIGQLGSVGEGLAWSVRPCSSVRPWSAQVGQVAVRAGLLVLFVCNTAVALCACALCRSQLFESGHSKHDERRAPSAAGRSKGGNGGSQSQLTCVSKCMQAGLHMYMSNSNRLQAAGGCRAWAAGHGQQQQQEAAGHE</sequence>
<accession>A0A6A0AFJ5</accession>
<dbReference type="EMBL" id="BLLF01005611">
    <property type="protein sequence ID" value="GFH31422.1"/>
    <property type="molecule type" value="Genomic_DNA"/>
</dbReference>
<feature type="region of interest" description="Disordered" evidence="1">
    <location>
        <begin position="104"/>
        <end position="128"/>
    </location>
</feature>
<evidence type="ECO:0000313" key="2">
    <source>
        <dbReference type="EMBL" id="GFH31422.1"/>
    </source>
</evidence>
<dbReference type="AlphaFoldDB" id="A0A6A0AFJ5"/>
<gene>
    <name evidence="2" type="ORF">HaLaN_30467</name>
</gene>
<name>A0A6A0AFJ5_HAELA</name>
<comment type="caution">
    <text evidence="2">The sequence shown here is derived from an EMBL/GenBank/DDBJ whole genome shotgun (WGS) entry which is preliminary data.</text>
</comment>
<keyword evidence="3" id="KW-1185">Reference proteome</keyword>
<reference evidence="2 3" key="1">
    <citation type="submission" date="2020-02" db="EMBL/GenBank/DDBJ databases">
        <title>Draft genome sequence of Haematococcus lacustris strain NIES-144.</title>
        <authorList>
            <person name="Morimoto D."/>
            <person name="Nakagawa S."/>
            <person name="Yoshida T."/>
            <person name="Sawayama S."/>
        </authorList>
    </citation>
    <scope>NUCLEOTIDE SEQUENCE [LARGE SCALE GENOMIC DNA]</scope>
    <source>
        <strain evidence="2 3">NIES-144</strain>
    </source>
</reference>
<dbReference type="Proteomes" id="UP000485058">
    <property type="component" value="Unassembled WGS sequence"/>
</dbReference>
<protein>
    <submittedName>
        <fullName evidence="2">Uncharacterized protein</fullName>
    </submittedName>
</protein>
<proteinExistence type="predicted"/>
<organism evidence="2 3">
    <name type="scientific">Haematococcus lacustris</name>
    <name type="common">Green alga</name>
    <name type="synonym">Haematococcus pluvialis</name>
    <dbReference type="NCBI Taxonomy" id="44745"/>
    <lineage>
        <taxon>Eukaryota</taxon>
        <taxon>Viridiplantae</taxon>
        <taxon>Chlorophyta</taxon>
        <taxon>core chlorophytes</taxon>
        <taxon>Chlorophyceae</taxon>
        <taxon>CS clade</taxon>
        <taxon>Chlamydomonadales</taxon>
        <taxon>Haematococcaceae</taxon>
        <taxon>Haematococcus</taxon>
    </lineage>
</organism>